<keyword evidence="7 15" id="KW-1133">Transmembrane helix</keyword>
<organismHost>
    <name type="scientific">Felis catus</name>
    <name type="common">Cat</name>
    <name type="synonym">Felis silvestris catus</name>
    <dbReference type="NCBI Taxonomy" id="9685"/>
</organismHost>
<evidence type="ECO:0000256" key="7">
    <source>
        <dbReference type="ARBA" id="ARBA00022989"/>
    </source>
</evidence>
<comment type="function">
    <text evidence="13">Forms a complex with OPG162 and OPG190 to coordinate the incorporation of OPG164 into wrapped enveloped virion (EV) membranes and, subsequently, the production of actin tails. Therefore plays an essential role in efficient cell-to-cell spread of viral particles.</text>
</comment>
<evidence type="ECO:0000256" key="4">
    <source>
        <dbReference type="ARBA" id="ARBA00022844"/>
    </source>
</evidence>
<organism evidence="16">
    <name type="scientific">Cowpox virus</name>
    <name type="common">CPV</name>
    <dbReference type="NCBI Taxonomy" id="10243"/>
    <lineage>
        <taxon>Viruses</taxon>
        <taxon>Varidnaviria</taxon>
        <taxon>Bamfordvirae</taxon>
        <taxon>Nucleocytoviricota</taxon>
        <taxon>Pokkesviricetes</taxon>
        <taxon>Chitovirales</taxon>
        <taxon>Poxviridae</taxon>
        <taxon>Chordopoxvirinae</taxon>
        <taxon>Orthopoxvirus</taxon>
        <taxon>Orthopoxvirus cowpox</taxon>
    </lineage>
</organism>
<gene>
    <name evidence="16" type="primary">CPXV168</name>
</gene>
<dbReference type="InterPro" id="IPR016186">
    <property type="entry name" value="C-type_lectin-like/link_sf"/>
</dbReference>
<dbReference type="SUPFAM" id="SSF56436">
    <property type="entry name" value="C-type lectin-like"/>
    <property type="match status" value="1"/>
</dbReference>
<evidence type="ECO:0000256" key="11">
    <source>
        <dbReference type="ARBA" id="ARBA00034751"/>
    </source>
</evidence>
<evidence type="ECO:0000313" key="16">
    <source>
        <dbReference type="EMBL" id="CAB5514150.1"/>
    </source>
</evidence>
<reference evidence="16" key="1">
    <citation type="submission" date="2020-05" db="EMBL/GenBank/DDBJ databases">
        <authorList>
            <consortium name="IVD NGS Lab"/>
        </authorList>
    </citation>
    <scope>NUCLEOTIDE SEQUENCE [LARGE SCALE GENOMIC DNA]</scope>
    <source>
        <strain evidence="16">GerMygEK 938/17</strain>
    </source>
</reference>
<organismHost>
    <name type="scientific">Myodes glareolus</name>
    <name type="common">Bank vole</name>
    <name type="synonym">Clethrionomys glareolus</name>
    <dbReference type="NCBI Taxonomy" id="447135"/>
</organismHost>
<evidence type="ECO:0000256" key="2">
    <source>
        <dbReference type="ARBA" id="ARBA00004597"/>
    </source>
</evidence>
<organismHost>
    <name type="scientific">Bos taurus</name>
    <name type="common">Bovine</name>
    <dbReference type="NCBI Taxonomy" id="9913"/>
</organismHost>
<name>A0A6J7ZBZ9_COWPX</name>
<organismHost>
    <name type="scientific">Microtus agrestis</name>
    <name type="common">Short-tailed field vole</name>
    <dbReference type="NCBI Taxonomy" id="29092"/>
</organismHost>
<comment type="similarity">
    <text evidence="11">Belongs to the orthopoxvirus OPG161 family.</text>
</comment>
<keyword evidence="3 15" id="KW-0812">Transmembrane</keyword>
<evidence type="ECO:0000256" key="10">
    <source>
        <dbReference type="ARBA" id="ARBA00023180"/>
    </source>
</evidence>
<dbReference type="EMBL" id="LR812035">
    <property type="protein sequence ID" value="CAB5514150.1"/>
    <property type="molecule type" value="Genomic_DNA"/>
</dbReference>
<dbReference type="InterPro" id="IPR009238">
    <property type="entry name" value="Chordopox_A33R"/>
</dbReference>
<dbReference type="Pfam" id="PF05966">
    <property type="entry name" value="Chordopox_A33R"/>
    <property type="match status" value="1"/>
</dbReference>
<accession>A0A6J7ZBZ9</accession>
<keyword evidence="6" id="KW-0735">Signal-anchor</keyword>
<keyword evidence="4" id="KW-0946">Virion</keyword>
<keyword evidence="8 15" id="KW-0472">Membrane</keyword>
<evidence type="ECO:0000256" key="8">
    <source>
        <dbReference type="ARBA" id="ARBA00023136"/>
    </source>
</evidence>
<organismHost>
    <name type="scientific">Apodemus sylvaticus</name>
    <name type="common">European woodmouse</name>
    <dbReference type="NCBI Taxonomy" id="10129"/>
</organismHost>
<organismHost>
    <name type="scientific">Mus musculus</name>
    <name type="common">Mouse</name>
    <dbReference type="NCBI Taxonomy" id="10090"/>
</organismHost>
<dbReference type="InterPro" id="IPR016187">
    <property type="entry name" value="CTDL_fold"/>
</dbReference>
<dbReference type="Proteomes" id="UP000509403">
    <property type="component" value="Segment"/>
</dbReference>
<proteinExistence type="inferred from homology"/>
<evidence type="ECO:0000256" key="5">
    <source>
        <dbReference type="ARBA" id="ARBA00022870"/>
    </source>
</evidence>
<comment type="subunit">
    <text evidence="14">Homodimer, disulfide-linked. Interacts with protein OPG190. Interacts (via C-terminus) with protein OPG164. Interacts with OPG162.</text>
</comment>
<comment type="subcellular location">
    <subcellularLocation>
        <location evidence="2">Host membrane</location>
        <topology evidence="2">Single-pass type II membrane protein</topology>
    </subcellularLocation>
    <subcellularLocation>
        <location evidence="1">Virion membrane</location>
        <topology evidence="1">Single-pass type II membrane protein</topology>
    </subcellularLocation>
</comment>
<keyword evidence="9" id="KW-1015">Disulfide bond</keyword>
<dbReference type="GO" id="GO:0055036">
    <property type="term" value="C:virion membrane"/>
    <property type="evidence" value="ECO:0007669"/>
    <property type="project" value="UniProtKB-SubCell"/>
</dbReference>
<evidence type="ECO:0000256" key="9">
    <source>
        <dbReference type="ARBA" id="ARBA00023157"/>
    </source>
</evidence>
<organismHost>
    <name type="scientific">Homo sapiens</name>
    <name type="common">Human</name>
    <dbReference type="NCBI Taxonomy" id="9606"/>
</organismHost>
<keyword evidence="5" id="KW-1043">Host membrane</keyword>
<evidence type="ECO:0000256" key="6">
    <source>
        <dbReference type="ARBA" id="ARBA00022968"/>
    </source>
</evidence>
<evidence type="ECO:0000256" key="12">
    <source>
        <dbReference type="ARBA" id="ARBA00034879"/>
    </source>
</evidence>
<dbReference type="GO" id="GO:0033644">
    <property type="term" value="C:host cell membrane"/>
    <property type="evidence" value="ECO:0007669"/>
    <property type="project" value="UniProtKB-SubCell"/>
</dbReference>
<evidence type="ECO:0000256" key="15">
    <source>
        <dbReference type="SAM" id="Phobius"/>
    </source>
</evidence>
<sequence length="192" mass="21023">MMTPENDEEQTSVFSATVYGDKIQGKNKRKRAIGLCIRISMVISLLSMITMSAFLIVRLSQCMSANEAAITDAVVAVAASSSSSSSSSSAHIKVAASTTQYKHNESCNGLYYQGSCYIFHSDYKSFEDAKANCTAESSTLPNKSDVLATWLSEYVEDTWGSDGNPITKTTSDYQDSDVSQEVRKYFCVKIMN</sequence>
<dbReference type="Gene3D" id="3.10.100.10">
    <property type="entry name" value="Mannose-Binding Protein A, subunit A"/>
    <property type="match status" value="1"/>
</dbReference>
<protein>
    <recommendedName>
        <fullName evidence="12">Protein OPG161</fullName>
    </recommendedName>
</protein>
<feature type="transmembrane region" description="Helical" evidence="15">
    <location>
        <begin position="32"/>
        <end position="57"/>
    </location>
</feature>
<organismHost>
    <name type="scientific">Loxodonta africana</name>
    <name type="common">African elephant</name>
    <dbReference type="NCBI Taxonomy" id="9785"/>
</organismHost>
<evidence type="ECO:0000256" key="13">
    <source>
        <dbReference type="ARBA" id="ARBA00046059"/>
    </source>
</evidence>
<evidence type="ECO:0000256" key="14">
    <source>
        <dbReference type="ARBA" id="ARBA00046978"/>
    </source>
</evidence>
<evidence type="ECO:0000256" key="3">
    <source>
        <dbReference type="ARBA" id="ARBA00022692"/>
    </source>
</evidence>
<evidence type="ECO:0000256" key="1">
    <source>
        <dbReference type="ARBA" id="ARBA00004208"/>
    </source>
</evidence>
<keyword evidence="10" id="KW-0325">Glycoprotein</keyword>